<dbReference type="GO" id="GO:0003677">
    <property type="term" value="F:DNA binding"/>
    <property type="evidence" value="ECO:0007669"/>
    <property type="project" value="UniProtKB-UniRule"/>
</dbReference>
<dbReference type="InterPro" id="IPR023772">
    <property type="entry name" value="DNA-bd_HTH_TetR-type_CS"/>
</dbReference>
<gene>
    <name evidence="6" type="ORF">SR41_17190</name>
</gene>
<evidence type="ECO:0000313" key="6">
    <source>
        <dbReference type="EMBL" id="KIU25979.1"/>
    </source>
</evidence>
<dbReference type="InterPro" id="IPR001647">
    <property type="entry name" value="HTH_TetR"/>
</dbReference>
<protein>
    <submittedName>
        <fullName evidence="6">Transcriptional regulator</fullName>
    </submittedName>
</protein>
<comment type="caution">
    <text evidence="6">The sequence shown here is derived from an EMBL/GenBank/DDBJ whole genome shotgun (WGS) entry which is preliminary data.</text>
</comment>
<keyword evidence="1" id="KW-0805">Transcription regulation</keyword>
<feature type="DNA-binding region" description="H-T-H motif" evidence="4">
    <location>
        <begin position="38"/>
        <end position="57"/>
    </location>
</feature>
<evidence type="ECO:0000256" key="1">
    <source>
        <dbReference type="ARBA" id="ARBA00023015"/>
    </source>
</evidence>
<dbReference type="InterPro" id="IPR036271">
    <property type="entry name" value="Tet_transcr_reg_TetR-rel_C_sf"/>
</dbReference>
<evidence type="ECO:0000256" key="4">
    <source>
        <dbReference type="PROSITE-ProRule" id="PRU00335"/>
    </source>
</evidence>
<dbReference type="PANTHER" id="PTHR47506:SF1">
    <property type="entry name" value="HTH-TYPE TRANSCRIPTIONAL REGULATOR YJDC"/>
    <property type="match status" value="1"/>
</dbReference>
<reference evidence="6 7" key="1">
    <citation type="submission" date="2015-01" db="EMBL/GenBank/DDBJ databases">
        <title>Genome of Sphingomonas taxi strain 30a.</title>
        <authorList>
            <person name="Eevers N."/>
            <person name="Van Hamme J."/>
            <person name="Bottos E."/>
            <person name="Weyens N."/>
            <person name="Vangronsveld J."/>
        </authorList>
    </citation>
    <scope>NUCLEOTIDE SEQUENCE [LARGE SCALE GENOMIC DNA]</scope>
    <source>
        <strain evidence="6 7">30a</strain>
    </source>
</reference>
<dbReference type="InterPro" id="IPR011075">
    <property type="entry name" value="TetR_C"/>
</dbReference>
<dbReference type="PROSITE" id="PS01081">
    <property type="entry name" value="HTH_TETR_1"/>
    <property type="match status" value="1"/>
</dbReference>
<dbReference type="EMBL" id="JXTP01000091">
    <property type="protein sequence ID" value="KIU25979.1"/>
    <property type="molecule type" value="Genomic_DNA"/>
</dbReference>
<proteinExistence type="predicted"/>
<keyword evidence="2 4" id="KW-0238">DNA-binding</keyword>
<dbReference type="PATRIC" id="fig|1549858.7.peg.2760"/>
<evidence type="ECO:0000256" key="3">
    <source>
        <dbReference type="ARBA" id="ARBA00023163"/>
    </source>
</evidence>
<dbReference type="AlphaFoldDB" id="A0A0D1KNC4"/>
<dbReference type="SUPFAM" id="SSF46689">
    <property type="entry name" value="Homeodomain-like"/>
    <property type="match status" value="1"/>
</dbReference>
<sequence>MTETKARRRAGRPRVFDTDAALDKAVRLFWQRGYEATSMADLVAETGVAAASLYAAFDNKAGLFAAVIERYAATFSVHLYSPINDPALSTYEAVKGLLERAASSFSEPGTPAGCFMYSAAAAVSPASAAIECLLRDKRIAAEALLIERLQRGAAQGELAANTDPAVLGKFINTVMEGMSVQARDGATINELLSIAKMALDRWPAAI</sequence>
<dbReference type="Proteomes" id="UP000033203">
    <property type="component" value="Unassembled WGS sequence"/>
</dbReference>
<dbReference type="PANTHER" id="PTHR47506">
    <property type="entry name" value="TRANSCRIPTIONAL REGULATORY PROTEIN"/>
    <property type="match status" value="1"/>
</dbReference>
<dbReference type="Pfam" id="PF00440">
    <property type="entry name" value="TetR_N"/>
    <property type="match status" value="1"/>
</dbReference>
<dbReference type="PRINTS" id="PR00455">
    <property type="entry name" value="HTHTETR"/>
</dbReference>
<keyword evidence="3" id="KW-0804">Transcription</keyword>
<evidence type="ECO:0000313" key="7">
    <source>
        <dbReference type="Proteomes" id="UP000033203"/>
    </source>
</evidence>
<dbReference type="Gene3D" id="1.10.357.10">
    <property type="entry name" value="Tetracycline Repressor, domain 2"/>
    <property type="match status" value="1"/>
</dbReference>
<evidence type="ECO:0000259" key="5">
    <source>
        <dbReference type="PROSITE" id="PS50977"/>
    </source>
</evidence>
<accession>A0A0D1KNC4</accession>
<dbReference type="Pfam" id="PF16925">
    <property type="entry name" value="TetR_C_13"/>
    <property type="match status" value="1"/>
</dbReference>
<dbReference type="OrthoDB" id="9795242at2"/>
<dbReference type="SUPFAM" id="SSF48498">
    <property type="entry name" value="Tetracyclin repressor-like, C-terminal domain"/>
    <property type="match status" value="1"/>
</dbReference>
<feature type="domain" description="HTH tetR-type" evidence="5">
    <location>
        <begin position="15"/>
        <end position="75"/>
    </location>
</feature>
<dbReference type="PROSITE" id="PS50977">
    <property type="entry name" value="HTH_TETR_2"/>
    <property type="match status" value="1"/>
</dbReference>
<evidence type="ECO:0000256" key="2">
    <source>
        <dbReference type="ARBA" id="ARBA00023125"/>
    </source>
</evidence>
<name>A0A0D1KNC4_9SPHN</name>
<organism evidence="6 7">
    <name type="scientific">Sphingomonas melonis</name>
    <dbReference type="NCBI Taxonomy" id="152682"/>
    <lineage>
        <taxon>Bacteria</taxon>
        <taxon>Pseudomonadati</taxon>
        <taxon>Pseudomonadota</taxon>
        <taxon>Alphaproteobacteria</taxon>
        <taxon>Sphingomonadales</taxon>
        <taxon>Sphingomonadaceae</taxon>
        <taxon>Sphingomonas</taxon>
    </lineage>
</organism>
<dbReference type="Gene3D" id="1.10.10.60">
    <property type="entry name" value="Homeodomain-like"/>
    <property type="match status" value="1"/>
</dbReference>
<dbReference type="InterPro" id="IPR009057">
    <property type="entry name" value="Homeodomain-like_sf"/>
</dbReference>